<dbReference type="Proteomes" id="UP001152622">
    <property type="component" value="Chromosome 4"/>
</dbReference>
<organism evidence="2 3">
    <name type="scientific">Synaphobranchus kaupii</name>
    <name type="common">Kaup's arrowtooth eel</name>
    <dbReference type="NCBI Taxonomy" id="118154"/>
    <lineage>
        <taxon>Eukaryota</taxon>
        <taxon>Metazoa</taxon>
        <taxon>Chordata</taxon>
        <taxon>Craniata</taxon>
        <taxon>Vertebrata</taxon>
        <taxon>Euteleostomi</taxon>
        <taxon>Actinopterygii</taxon>
        <taxon>Neopterygii</taxon>
        <taxon>Teleostei</taxon>
        <taxon>Anguilliformes</taxon>
        <taxon>Synaphobranchidae</taxon>
        <taxon>Synaphobranchus</taxon>
    </lineage>
</organism>
<gene>
    <name evidence="2" type="ORF">SKAU_G00134860</name>
</gene>
<keyword evidence="1" id="KW-0732">Signal</keyword>
<feature type="signal peptide" evidence="1">
    <location>
        <begin position="1"/>
        <end position="23"/>
    </location>
</feature>
<evidence type="ECO:0000313" key="2">
    <source>
        <dbReference type="EMBL" id="KAJ8364655.1"/>
    </source>
</evidence>
<feature type="chain" id="PRO_5040126561" description="Secreted protein" evidence="1">
    <location>
        <begin position="24"/>
        <end position="164"/>
    </location>
</feature>
<evidence type="ECO:0008006" key="4">
    <source>
        <dbReference type="Google" id="ProtNLM"/>
    </source>
</evidence>
<accession>A0A9Q1J3V2</accession>
<evidence type="ECO:0000256" key="1">
    <source>
        <dbReference type="SAM" id="SignalP"/>
    </source>
</evidence>
<keyword evidence="3" id="KW-1185">Reference proteome</keyword>
<reference evidence="2" key="1">
    <citation type="journal article" date="2023" name="Science">
        <title>Genome structures resolve the early diversification of teleost fishes.</title>
        <authorList>
            <person name="Parey E."/>
            <person name="Louis A."/>
            <person name="Montfort J."/>
            <person name="Bouchez O."/>
            <person name="Roques C."/>
            <person name="Iampietro C."/>
            <person name="Lluch J."/>
            <person name="Castinel A."/>
            <person name="Donnadieu C."/>
            <person name="Desvignes T."/>
            <person name="Floi Bucao C."/>
            <person name="Jouanno E."/>
            <person name="Wen M."/>
            <person name="Mejri S."/>
            <person name="Dirks R."/>
            <person name="Jansen H."/>
            <person name="Henkel C."/>
            <person name="Chen W.J."/>
            <person name="Zahm M."/>
            <person name="Cabau C."/>
            <person name="Klopp C."/>
            <person name="Thompson A.W."/>
            <person name="Robinson-Rechavi M."/>
            <person name="Braasch I."/>
            <person name="Lecointre G."/>
            <person name="Bobe J."/>
            <person name="Postlethwait J.H."/>
            <person name="Berthelot C."/>
            <person name="Roest Crollius H."/>
            <person name="Guiguen Y."/>
        </authorList>
    </citation>
    <scope>NUCLEOTIDE SEQUENCE</scope>
    <source>
        <strain evidence="2">WJC10195</strain>
    </source>
</reference>
<dbReference type="EMBL" id="JAINUF010000004">
    <property type="protein sequence ID" value="KAJ8364655.1"/>
    <property type="molecule type" value="Genomic_DNA"/>
</dbReference>
<comment type="caution">
    <text evidence="2">The sequence shown here is derived from an EMBL/GenBank/DDBJ whole genome shotgun (WGS) entry which is preliminary data.</text>
</comment>
<proteinExistence type="predicted"/>
<name>A0A9Q1J3V2_SYNKA</name>
<protein>
    <recommendedName>
        <fullName evidence="4">Secreted protein</fullName>
    </recommendedName>
</protein>
<sequence>MLAFLRWWLVGAGGMAAVRSGRGLPTPREQSSRVAGGLEVKRRRTADCGYGACKLLLRNARAEGGVAKLHSPGTGATGTELLSLARASQEQQPTRVGLATAASAQRGGARGRVADKPELWAAVAATAIERDGPPPIRDTERDFCPTGTPNLLLLTWLQKPATAR</sequence>
<evidence type="ECO:0000313" key="3">
    <source>
        <dbReference type="Proteomes" id="UP001152622"/>
    </source>
</evidence>
<dbReference type="AlphaFoldDB" id="A0A9Q1J3V2"/>